<keyword evidence="6" id="KW-1185">Reference proteome</keyword>
<dbReference type="Gene3D" id="3.30.70.270">
    <property type="match status" value="1"/>
</dbReference>
<keyword evidence="3" id="KW-0175">Coiled coil</keyword>
<dbReference type="PANTHER" id="PTHR45138">
    <property type="entry name" value="REGULATORY COMPONENTS OF SENSORY TRANSDUCTION SYSTEM"/>
    <property type="match status" value="1"/>
</dbReference>
<dbReference type="Pfam" id="PF00990">
    <property type="entry name" value="GGDEF"/>
    <property type="match status" value="1"/>
</dbReference>
<protein>
    <recommendedName>
        <fullName evidence="1">diguanylate cyclase</fullName>
        <ecNumber evidence="1">2.7.7.65</ecNumber>
    </recommendedName>
</protein>
<dbReference type="EMBL" id="PDKO01000013">
    <property type="protein sequence ID" value="RXJ61653.1"/>
    <property type="molecule type" value="Genomic_DNA"/>
</dbReference>
<evidence type="ECO:0000313" key="6">
    <source>
        <dbReference type="Proteomes" id="UP000290191"/>
    </source>
</evidence>
<dbReference type="SMART" id="SM00267">
    <property type="entry name" value="GGDEF"/>
    <property type="match status" value="1"/>
</dbReference>
<sequence length="415" mass="48215">MKEINELTKLTLKSLSEKNLDATPENYEKEFFSLAQKKNFVNDEINELQSVLTNLSKNDKKNLNSITYKEITKILSKRVKDEDLKHFLKHLAYFMIPSLSSEIKTDINNVCTDISKSPNTLIDVDTIRRLRRVTTTRVNDDKRIFNEKNNDVKKLISFLSEFLKKRVDENRITVDEISNIREEIKSLELSESSDKQVSKLYKKLTKLVDRFTLVVDKNSENIANSQDMSDKLYAQIEKLKHNLTKAEEEKSIDFLTKVLTRRAYSLEVEKIEKEYKAFGSNYAIVFLDIDHFKEVNDTYGHICGDSVLATFGSILKKLTRNEDIISRYGGEEFVCLIHYNNILDIRNYVNRVKNIVGNNKFVFNDIKLNINFSAGVALRENYSSYENMIKEADILLYEAKSSGRGKIIFDNREIL</sequence>
<evidence type="ECO:0000313" key="5">
    <source>
        <dbReference type="EMBL" id="RXJ61653.1"/>
    </source>
</evidence>
<reference evidence="5 6" key="1">
    <citation type="submission" date="2017-10" db="EMBL/GenBank/DDBJ databases">
        <title>Genomics of the genus Arcobacter.</title>
        <authorList>
            <person name="Perez-Cataluna A."/>
            <person name="Figueras M.J."/>
        </authorList>
    </citation>
    <scope>NUCLEOTIDE SEQUENCE [LARGE SCALE GENOMIC DNA]</scope>
    <source>
        <strain evidence="5 6">DSM 24636</strain>
    </source>
</reference>
<dbReference type="NCBIfam" id="TIGR00254">
    <property type="entry name" value="GGDEF"/>
    <property type="match status" value="1"/>
</dbReference>
<feature type="coiled-coil region" evidence="3">
    <location>
        <begin position="222"/>
        <end position="249"/>
    </location>
</feature>
<evidence type="ECO:0000256" key="1">
    <source>
        <dbReference type="ARBA" id="ARBA00012528"/>
    </source>
</evidence>
<dbReference type="PANTHER" id="PTHR45138:SF9">
    <property type="entry name" value="DIGUANYLATE CYCLASE DGCM-RELATED"/>
    <property type="match status" value="1"/>
</dbReference>
<dbReference type="PROSITE" id="PS50887">
    <property type="entry name" value="GGDEF"/>
    <property type="match status" value="1"/>
</dbReference>
<dbReference type="CDD" id="cd01949">
    <property type="entry name" value="GGDEF"/>
    <property type="match status" value="1"/>
</dbReference>
<dbReference type="InterPro" id="IPR043128">
    <property type="entry name" value="Rev_trsase/Diguanyl_cyclase"/>
</dbReference>
<evidence type="ECO:0000256" key="3">
    <source>
        <dbReference type="SAM" id="Coils"/>
    </source>
</evidence>
<evidence type="ECO:0000259" key="4">
    <source>
        <dbReference type="PROSITE" id="PS50887"/>
    </source>
</evidence>
<gene>
    <name evidence="5" type="ORF">CRV06_12655</name>
</gene>
<dbReference type="RefSeq" id="WP_129082771.1">
    <property type="nucleotide sequence ID" value="NZ_CP041070.1"/>
</dbReference>
<accession>A0A4Q0XWT0</accession>
<name>A0A4Q0XWT0_9BACT</name>
<dbReference type="STRING" id="877500.GCA_000935065_00686"/>
<dbReference type="InterPro" id="IPR000160">
    <property type="entry name" value="GGDEF_dom"/>
</dbReference>
<feature type="domain" description="GGDEF" evidence="4">
    <location>
        <begin position="280"/>
        <end position="412"/>
    </location>
</feature>
<dbReference type="GO" id="GO:0052621">
    <property type="term" value="F:diguanylate cyclase activity"/>
    <property type="evidence" value="ECO:0007669"/>
    <property type="project" value="UniProtKB-EC"/>
</dbReference>
<dbReference type="EC" id="2.7.7.65" evidence="1"/>
<organism evidence="5 6">
    <name type="scientific">Halarcobacter anaerophilus</name>
    <dbReference type="NCBI Taxonomy" id="877500"/>
    <lineage>
        <taxon>Bacteria</taxon>
        <taxon>Pseudomonadati</taxon>
        <taxon>Campylobacterota</taxon>
        <taxon>Epsilonproteobacteria</taxon>
        <taxon>Campylobacterales</taxon>
        <taxon>Arcobacteraceae</taxon>
        <taxon>Halarcobacter</taxon>
    </lineage>
</organism>
<dbReference type="OrthoDB" id="9779960at2"/>
<dbReference type="InterPro" id="IPR029787">
    <property type="entry name" value="Nucleotide_cyclase"/>
</dbReference>
<dbReference type="InterPro" id="IPR050469">
    <property type="entry name" value="Diguanylate_Cyclase"/>
</dbReference>
<proteinExistence type="predicted"/>
<dbReference type="SUPFAM" id="SSF55073">
    <property type="entry name" value="Nucleotide cyclase"/>
    <property type="match status" value="1"/>
</dbReference>
<dbReference type="Proteomes" id="UP000290191">
    <property type="component" value="Unassembled WGS sequence"/>
</dbReference>
<evidence type="ECO:0000256" key="2">
    <source>
        <dbReference type="ARBA" id="ARBA00034247"/>
    </source>
</evidence>
<comment type="caution">
    <text evidence="5">The sequence shown here is derived from an EMBL/GenBank/DDBJ whole genome shotgun (WGS) entry which is preliminary data.</text>
</comment>
<comment type="catalytic activity">
    <reaction evidence="2">
        <text>2 GTP = 3',3'-c-di-GMP + 2 diphosphate</text>
        <dbReference type="Rhea" id="RHEA:24898"/>
        <dbReference type="ChEBI" id="CHEBI:33019"/>
        <dbReference type="ChEBI" id="CHEBI:37565"/>
        <dbReference type="ChEBI" id="CHEBI:58805"/>
        <dbReference type="EC" id="2.7.7.65"/>
    </reaction>
</comment>
<dbReference type="AlphaFoldDB" id="A0A4Q0XWT0"/>